<dbReference type="EMBL" id="ML996577">
    <property type="protein sequence ID" value="KAF2755363.1"/>
    <property type="molecule type" value="Genomic_DNA"/>
</dbReference>
<dbReference type="Proteomes" id="UP000799437">
    <property type="component" value="Unassembled WGS sequence"/>
</dbReference>
<keyword evidence="2" id="KW-1185">Reference proteome</keyword>
<protein>
    <submittedName>
        <fullName evidence="1">Uncharacterized protein</fullName>
    </submittedName>
</protein>
<name>A0A6A6VYL1_9PEZI</name>
<evidence type="ECO:0000313" key="1">
    <source>
        <dbReference type="EMBL" id="KAF2755363.1"/>
    </source>
</evidence>
<dbReference type="RefSeq" id="XP_033597814.1">
    <property type="nucleotide sequence ID" value="XM_033750132.1"/>
</dbReference>
<accession>A0A6A6VYL1</accession>
<dbReference type="AlphaFoldDB" id="A0A6A6VYL1"/>
<evidence type="ECO:0000313" key="2">
    <source>
        <dbReference type="Proteomes" id="UP000799437"/>
    </source>
</evidence>
<organism evidence="1 2">
    <name type="scientific">Pseudovirgaria hyperparasitica</name>
    <dbReference type="NCBI Taxonomy" id="470096"/>
    <lineage>
        <taxon>Eukaryota</taxon>
        <taxon>Fungi</taxon>
        <taxon>Dikarya</taxon>
        <taxon>Ascomycota</taxon>
        <taxon>Pezizomycotina</taxon>
        <taxon>Dothideomycetes</taxon>
        <taxon>Dothideomycetes incertae sedis</taxon>
        <taxon>Acrospermales</taxon>
        <taxon>Acrospermaceae</taxon>
        <taxon>Pseudovirgaria</taxon>
    </lineage>
</organism>
<reference evidence="1" key="1">
    <citation type="journal article" date="2020" name="Stud. Mycol.">
        <title>101 Dothideomycetes genomes: a test case for predicting lifestyles and emergence of pathogens.</title>
        <authorList>
            <person name="Haridas S."/>
            <person name="Albert R."/>
            <person name="Binder M."/>
            <person name="Bloem J."/>
            <person name="Labutti K."/>
            <person name="Salamov A."/>
            <person name="Andreopoulos B."/>
            <person name="Baker S."/>
            <person name="Barry K."/>
            <person name="Bills G."/>
            <person name="Bluhm B."/>
            <person name="Cannon C."/>
            <person name="Castanera R."/>
            <person name="Culley D."/>
            <person name="Daum C."/>
            <person name="Ezra D."/>
            <person name="Gonzalez J."/>
            <person name="Henrissat B."/>
            <person name="Kuo A."/>
            <person name="Liang C."/>
            <person name="Lipzen A."/>
            <person name="Lutzoni F."/>
            <person name="Magnuson J."/>
            <person name="Mondo S."/>
            <person name="Nolan M."/>
            <person name="Ohm R."/>
            <person name="Pangilinan J."/>
            <person name="Park H.-J."/>
            <person name="Ramirez L."/>
            <person name="Alfaro M."/>
            <person name="Sun H."/>
            <person name="Tritt A."/>
            <person name="Yoshinaga Y."/>
            <person name="Zwiers L.-H."/>
            <person name="Turgeon B."/>
            <person name="Goodwin S."/>
            <person name="Spatafora J."/>
            <person name="Crous P."/>
            <person name="Grigoriev I."/>
        </authorList>
    </citation>
    <scope>NUCLEOTIDE SEQUENCE</scope>
    <source>
        <strain evidence="1">CBS 121739</strain>
    </source>
</reference>
<dbReference type="GeneID" id="54491186"/>
<gene>
    <name evidence="1" type="ORF">EJ05DRAFT_99400</name>
</gene>
<sequence>MYCLALKWIGLGLSSCYPTRSGQSRSISATSVRRYRCLTHRNRQRVSDVRETWKVETQGYVAEMRMLLVSCEVNMCGTFSNEYRSCTSCLGTVDVSYVYRYIYSETYHRRAGTKPHPLIGGTAPVCSTLMKPRRQ</sequence>
<proteinExistence type="predicted"/>